<comment type="caution">
    <text evidence="1">The sequence shown here is derived from an EMBL/GenBank/DDBJ whole genome shotgun (WGS) entry which is preliminary data.</text>
</comment>
<dbReference type="Proteomes" id="UP000004386">
    <property type="component" value="Unassembled WGS sequence"/>
</dbReference>
<reference evidence="1 2" key="1">
    <citation type="submission" date="2009-05" db="EMBL/GenBank/DDBJ databases">
        <authorList>
            <person name="Setubal J.C."/>
            <person name="Boyle S."/>
            <person name="Crasta O.R."/>
            <person name="Gillespie J.J."/>
            <person name="Kenyon R.W."/>
            <person name="Lu J."/>
            <person name="Mane S."/>
            <person name="Nagrani S."/>
            <person name="Shallom J.M."/>
            <person name="Shallom S."/>
            <person name="Shukla M."/>
            <person name="Snyder E.E."/>
            <person name="Sobral B.W."/>
            <person name="Wattam A.R."/>
            <person name="Will R."/>
            <person name="Williams K."/>
            <person name="Yoo H."/>
            <person name="Munk C."/>
            <person name="Tapia R."/>
            <person name="Green L."/>
            <person name="Rogers Y."/>
            <person name="Detter J.C."/>
            <person name="Bruce D."/>
            <person name="Brettin T.S."/>
            <person name="Tsolis R."/>
        </authorList>
    </citation>
    <scope>NUCLEOTIDE SEQUENCE [LARGE SCALE GENOMIC DNA]</scope>
    <source>
        <strain evidence="1 2">LMG 3301</strain>
    </source>
</reference>
<sequence length="41" mass="4695">MRRREKQGLLSPAALYMSPGNSINAGWIEITQQSPKKRQRP</sequence>
<dbReference type="AlphaFoldDB" id="C4WIN6"/>
<name>C4WIN6_9HYPH</name>
<dbReference type="EMBL" id="ACQA01000001">
    <property type="protein sequence ID" value="EEQ95077.1"/>
    <property type="molecule type" value="Genomic_DNA"/>
</dbReference>
<accession>C4WIN6</accession>
<evidence type="ECO:0000313" key="2">
    <source>
        <dbReference type="Proteomes" id="UP000004386"/>
    </source>
</evidence>
<protein>
    <submittedName>
        <fullName evidence="1">Uncharacterized protein</fullName>
    </submittedName>
</protein>
<organism evidence="1 2">
    <name type="scientific">Brucella intermedia LMG 3301</name>
    <dbReference type="NCBI Taxonomy" id="641118"/>
    <lineage>
        <taxon>Bacteria</taxon>
        <taxon>Pseudomonadati</taxon>
        <taxon>Pseudomonadota</taxon>
        <taxon>Alphaproteobacteria</taxon>
        <taxon>Hyphomicrobiales</taxon>
        <taxon>Brucellaceae</taxon>
        <taxon>Brucella/Ochrobactrum group</taxon>
        <taxon>Brucella</taxon>
    </lineage>
</organism>
<evidence type="ECO:0000313" key="1">
    <source>
        <dbReference type="EMBL" id="EEQ95077.1"/>
    </source>
</evidence>
<gene>
    <name evidence="1" type="ORF">OINT_1000422</name>
</gene>
<dbReference type="HOGENOM" id="CLU_3273588_0_0_5"/>
<proteinExistence type="predicted"/>